<sequence>MGKSKRKRSRSRSHTIQYGYLDKDQKRDDGHTRDRSPRGSTYDRSLKSSASGHNREPSCSYSYKSPSSTPTRDSRKLNFPSLSPDRSPRGSTGAYRSDDQTVRGLTPGSNSENIPPENDMLIINNNEVLDEEVLRQLGDDPLAKKGNVFDLHTAVSTRWLHILSVGLDGKVKQELIEKYPCPSNLKDLKAPLLNPEVLPVISDYTSKKDKYQIMDQNQLSAGITALGAGINSLLENTEDLLKAKLLPLLSDAGRLLVDLHHNITTTRRAFITPSLNKAAKDIIAKSPVDTFLFGSEFGDRCKAIKVVERSSNDIKSLHLNKNTVFKKPRIPRSYKQNGSLNWRGPSRYQREAGKKGNPSQERYQRQGSQKKYYSRH</sequence>
<proteinExistence type="predicted"/>
<dbReference type="PANTHER" id="PTHR34239">
    <property type="entry name" value="APPLE DOMAIN-CONTAINING PROTEIN"/>
    <property type="match status" value="1"/>
</dbReference>
<reference evidence="2" key="1">
    <citation type="journal article" date="2023" name="Insect Mol. Biol.">
        <title>Genome sequencing provides insights into the evolution of gene families encoding plant cell wall-degrading enzymes in longhorned beetles.</title>
        <authorList>
            <person name="Shin N.R."/>
            <person name="Okamura Y."/>
            <person name="Kirsch R."/>
            <person name="Pauchet Y."/>
        </authorList>
    </citation>
    <scope>NUCLEOTIDE SEQUENCE</scope>
    <source>
        <strain evidence="2">RBIC_L_NR</strain>
    </source>
</reference>
<evidence type="ECO:0000313" key="2">
    <source>
        <dbReference type="EMBL" id="KAJ8936341.1"/>
    </source>
</evidence>
<dbReference type="AlphaFoldDB" id="A0AAV8XD63"/>
<protein>
    <submittedName>
        <fullName evidence="2">Uncharacterized protein</fullName>
    </submittedName>
</protein>
<gene>
    <name evidence="2" type="ORF">NQ314_012414</name>
</gene>
<organism evidence="2 3">
    <name type="scientific">Rhamnusium bicolor</name>
    <dbReference type="NCBI Taxonomy" id="1586634"/>
    <lineage>
        <taxon>Eukaryota</taxon>
        <taxon>Metazoa</taxon>
        <taxon>Ecdysozoa</taxon>
        <taxon>Arthropoda</taxon>
        <taxon>Hexapoda</taxon>
        <taxon>Insecta</taxon>
        <taxon>Pterygota</taxon>
        <taxon>Neoptera</taxon>
        <taxon>Endopterygota</taxon>
        <taxon>Coleoptera</taxon>
        <taxon>Polyphaga</taxon>
        <taxon>Cucujiformia</taxon>
        <taxon>Chrysomeloidea</taxon>
        <taxon>Cerambycidae</taxon>
        <taxon>Lepturinae</taxon>
        <taxon>Rhagiini</taxon>
        <taxon>Rhamnusium</taxon>
    </lineage>
</organism>
<dbReference type="Proteomes" id="UP001162156">
    <property type="component" value="Unassembled WGS sequence"/>
</dbReference>
<accession>A0AAV8XD63</accession>
<evidence type="ECO:0000313" key="3">
    <source>
        <dbReference type="Proteomes" id="UP001162156"/>
    </source>
</evidence>
<evidence type="ECO:0000256" key="1">
    <source>
        <dbReference type="SAM" id="MobiDB-lite"/>
    </source>
</evidence>
<keyword evidence="3" id="KW-1185">Reference proteome</keyword>
<feature type="compositionally biased region" description="Polar residues" evidence="1">
    <location>
        <begin position="357"/>
        <end position="376"/>
    </location>
</feature>
<feature type="region of interest" description="Disordered" evidence="1">
    <location>
        <begin position="1"/>
        <end position="118"/>
    </location>
</feature>
<feature type="compositionally biased region" description="Basic and acidic residues" evidence="1">
    <location>
        <begin position="21"/>
        <end position="37"/>
    </location>
</feature>
<feature type="region of interest" description="Disordered" evidence="1">
    <location>
        <begin position="330"/>
        <end position="376"/>
    </location>
</feature>
<comment type="caution">
    <text evidence="2">The sequence shown here is derived from an EMBL/GenBank/DDBJ whole genome shotgun (WGS) entry which is preliminary data.</text>
</comment>
<name>A0AAV8XD63_9CUCU</name>
<dbReference type="EMBL" id="JANEYF010003428">
    <property type="protein sequence ID" value="KAJ8936341.1"/>
    <property type="molecule type" value="Genomic_DNA"/>
</dbReference>
<feature type="compositionally biased region" description="Low complexity" evidence="1">
    <location>
        <begin position="57"/>
        <end position="71"/>
    </location>
</feature>
<dbReference type="PANTHER" id="PTHR34239:SF2">
    <property type="entry name" value="TRANSPOSABLE ELEMENT P TRANSPOSASE_THAP9 CONSERVED DOMAIN-CONTAINING PROTEIN"/>
    <property type="match status" value="1"/>
</dbReference>
<feature type="compositionally biased region" description="Polar residues" evidence="1">
    <location>
        <begin position="38"/>
        <end position="52"/>
    </location>
</feature>
<feature type="compositionally biased region" description="Basic residues" evidence="1">
    <location>
        <begin position="1"/>
        <end position="13"/>
    </location>
</feature>